<dbReference type="InterPro" id="IPR018060">
    <property type="entry name" value="HTH_AraC"/>
</dbReference>
<evidence type="ECO:0000259" key="6">
    <source>
        <dbReference type="PROSITE" id="PS50110"/>
    </source>
</evidence>
<dbReference type="GO" id="GO:0043565">
    <property type="term" value="F:sequence-specific DNA binding"/>
    <property type="evidence" value="ECO:0007669"/>
    <property type="project" value="InterPro"/>
</dbReference>
<evidence type="ECO:0000313" key="8">
    <source>
        <dbReference type="Proteomes" id="UP000243688"/>
    </source>
</evidence>
<keyword evidence="3" id="KW-0804">Transcription</keyword>
<dbReference type="Gene3D" id="1.10.10.60">
    <property type="entry name" value="Homeodomain-like"/>
    <property type="match status" value="2"/>
</dbReference>
<feature type="domain" description="Response regulatory" evidence="6">
    <location>
        <begin position="10"/>
        <end position="128"/>
    </location>
</feature>
<dbReference type="PROSITE" id="PS01124">
    <property type="entry name" value="HTH_ARAC_FAMILY_2"/>
    <property type="match status" value="1"/>
</dbReference>
<dbReference type="InterPro" id="IPR041522">
    <property type="entry name" value="CdaR_GGDEF"/>
</dbReference>
<dbReference type="SMART" id="SM00342">
    <property type="entry name" value="HTH_ARAC"/>
    <property type="match status" value="1"/>
</dbReference>
<evidence type="ECO:0000256" key="2">
    <source>
        <dbReference type="ARBA" id="ARBA00023125"/>
    </source>
</evidence>
<gene>
    <name evidence="7" type="ORF">BLM47_12235</name>
</gene>
<accession>A0A2A6DXS3</accession>
<comment type="caution">
    <text evidence="7">The sequence shown here is derived from an EMBL/GenBank/DDBJ whole genome shotgun (WGS) entry which is preliminary data.</text>
</comment>
<dbReference type="SMART" id="SM00448">
    <property type="entry name" value="REC"/>
    <property type="match status" value="1"/>
</dbReference>
<evidence type="ECO:0000256" key="1">
    <source>
        <dbReference type="ARBA" id="ARBA00023015"/>
    </source>
</evidence>
<dbReference type="InterPro" id="IPR001789">
    <property type="entry name" value="Sig_transdc_resp-reg_receiver"/>
</dbReference>
<name>A0A2A6DXS3_9BACL</name>
<evidence type="ECO:0000256" key="4">
    <source>
        <dbReference type="PROSITE-ProRule" id="PRU00169"/>
    </source>
</evidence>
<dbReference type="InterPro" id="IPR009057">
    <property type="entry name" value="Homeodomain-like_sf"/>
</dbReference>
<dbReference type="Pfam" id="PF17853">
    <property type="entry name" value="GGDEF_2"/>
    <property type="match status" value="1"/>
</dbReference>
<organism evidence="7 8">
    <name type="scientific">Candidatus Reconcilbacillus cellulovorans</name>
    <dbReference type="NCBI Taxonomy" id="1906605"/>
    <lineage>
        <taxon>Bacteria</taxon>
        <taxon>Bacillati</taxon>
        <taxon>Bacillota</taxon>
        <taxon>Bacilli</taxon>
        <taxon>Bacillales</taxon>
        <taxon>Paenibacillaceae</taxon>
        <taxon>Candidatus Reconcilbacillus</taxon>
    </lineage>
</organism>
<evidence type="ECO:0000313" key="7">
    <source>
        <dbReference type="EMBL" id="PDO09482.1"/>
    </source>
</evidence>
<dbReference type="PROSITE" id="PS50110">
    <property type="entry name" value="RESPONSE_REGULATORY"/>
    <property type="match status" value="1"/>
</dbReference>
<dbReference type="AlphaFoldDB" id="A0A2A6DXS3"/>
<dbReference type="InterPro" id="IPR011006">
    <property type="entry name" value="CheY-like_superfamily"/>
</dbReference>
<dbReference type="Gene3D" id="3.40.50.2300">
    <property type="match status" value="1"/>
</dbReference>
<evidence type="ECO:0000256" key="3">
    <source>
        <dbReference type="ARBA" id="ARBA00023163"/>
    </source>
</evidence>
<keyword evidence="1" id="KW-0805">Transcription regulation</keyword>
<dbReference type="PANTHER" id="PTHR43280">
    <property type="entry name" value="ARAC-FAMILY TRANSCRIPTIONAL REGULATOR"/>
    <property type="match status" value="1"/>
</dbReference>
<dbReference type="SUPFAM" id="SSF46689">
    <property type="entry name" value="Homeodomain-like"/>
    <property type="match status" value="2"/>
</dbReference>
<feature type="domain" description="HTH araC/xylS-type" evidence="5">
    <location>
        <begin position="418"/>
        <end position="516"/>
    </location>
</feature>
<dbReference type="EMBL" id="MOXJ01000037">
    <property type="protein sequence ID" value="PDO09482.1"/>
    <property type="molecule type" value="Genomic_DNA"/>
</dbReference>
<sequence length="524" mass="59198">MIKKRNDSYGVLLVDDEPLAIQGLLMMIDWEKCGFRVLGSCENGEDAFCWIEQLSPEVVVTDIRMPAVDGLELIERTRRAGNDRTRFVIVSGYGEFQYAKRALELGVRDFWMKPVLSSEAEATLAKIRSELDRQTEAGLIRDYAERYALGYALSILLYDPGAVSDFSALEPLARLSGRAKGWAYILVETDAGETDKAREAAERLAEETGRCPLIERDRRSFGLIYGAENGEEDEVRVFSRRLYERVRGAVNGTVGIAVGSVTQSLETVSRSYSHALEASRFLFFGREELIHYSDVKHSSLVFGAGLLQASDAIVELVEGDDAETLVKAVRELFQNFMKEMTHPKLVGILSIQVALRCAGVFKEWGGNPNALLMDTGWDEFDFHSRRLSEIENFLTSFCLKCQSGISELKRRRSGGTVIQVAEYLRLHYREPVTVREIAGRFYVNPVYLGQQFMRKFGMGILDYVHHLRIEEAKRLLRETDLPAAFVAESVGYDCYPHFLKQFKKHTGTIPSDYRAGTRPIGTKR</sequence>
<keyword evidence="2" id="KW-0238">DNA-binding</keyword>
<protein>
    <recommendedName>
        <fullName evidence="9">DNA-binding response regulator</fullName>
    </recommendedName>
</protein>
<dbReference type="SUPFAM" id="SSF52172">
    <property type="entry name" value="CheY-like"/>
    <property type="match status" value="1"/>
</dbReference>
<dbReference type="Proteomes" id="UP000243688">
    <property type="component" value="Unassembled WGS sequence"/>
</dbReference>
<evidence type="ECO:0000259" key="5">
    <source>
        <dbReference type="PROSITE" id="PS01124"/>
    </source>
</evidence>
<proteinExistence type="predicted"/>
<feature type="modified residue" description="4-aspartylphosphate" evidence="4">
    <location>
        <position position="62"/>
    </location>
</feature>
<dbReference type="Pfam" id="PF12833">
    <property type="entry name" value="HTH_18"/>
    <property type="match status" value="1"/>
</dbReference>
<evidence type="ECO:0008006" key="9">
    <source>
        <dbReference type="Google" id="ProtNLM"/>
    </source>
</evidence>
<dbReference type="CDD" id="cd17536">
    <property type="entry name" value="REC_YesN-like"/>
    <property type="match status" value="1"/>
</dbReference>
<dbReference type="PANTHER" id="PTHR43280:SF2">
    <property type="entry name" value="HTH-TYPE TRANSCRIPTIONAL REGULATOR EXSA"/>
    <property type="match status" value="1"/>
</dbReference>
<dbReference type="GO" id="GO:0000160">
    <property type="term" value="P:phosphorelay signal transduction system"/>
    <property type="evidence" value="ECO:0007669"/>
    <property type="project" value="InterPro"/>
</dbReference>
<dbReference type="GO" id="GO:0003700">
    <property type="term" value="F:DNA-binding transcription factor activity"/>
    <property type="evidence" value="ECO:0007669"/>
    <property type="project" value="InterPro"/>
</dbReference>
<reference evidence="7 8" key="1">
    <citation type="submission" date="2016-12" db="EMBL/GenBank/DDBJ databases">
        <title>Candidatus Reconcilibacillus cellulovorans genome.</title>
        <authorList>
            <person name="Kolinko S."/>
            <person name="Wu Y.-W."/>
            <person name="Tachea F."/>
            <person name="Denzel E."/>
            <person name="Hiras J."/>
            <person name="Baecker N."/>
            <person name="Chan L.J."/>
            <person name="Eichorst S.A."/>
            <person name="Frey D."/>
            <person name="Adams P.D."/>
            <person name="Pray T."/>
            <person name="Tanjore D."/>
            <person name="Petzold C.J."/>
            <person name="Gladden J.M."/>
            <person name="Simmons B.A."/>
            <person name="Singer S.W."/>
        </authorList>
    </citation>
    <scope>NUCLEOTIDE SEQUENCE [LARGE SCALE GENOMIC DNA]</scope>
    <source>
        <strain evidence="7">JTherm</strain>
    </source>
</reference>
<dbReference type="Pfam" id="PF00072">
    <property type="entry name" value="Response_reg"/>
    <property type="match status" value="1"/>
</dbReference>
<keyword evidence="4" id="KW-0597">Phosphoprotein</keyword>